<dbReference type="InterPro" id="IPR014964">
    <property type="entry name" value="DUF1830"/>
</dbReference>
<protein>
    <recommendedName>
        <fullName evidence="3">DUF1830 domain-containing protein</fullName>
    </recommendedName>
</protein>
<accession>A0A563VMU1</accession>
<keyword evidence="2" id="KW-1185">Reference proteome</keyword>
<reference evidence="1 2" key="1">
    <citation type="submission" date="2019-01" db="EMBL/GenBank/DDBJ databases">
        <authorList>
            <person name="Brito A."/>
        </authorList>
    </citation>
    <scope>NUCLEOTIDE SEQUENCE [LARGE SCALE GENOMIC DNA]</scope>
    <source>
        <strain evidence="1">1</strain>
    </source>
</reference>
<dbReference type="EMBL" id="CAACVJ010000073">
    <property type="protein sequence ID" value="VEP12770.1"/>
    <property type="molecule type" value="Genomic_DNA"/>
</dbReference>
<dbReference type="OrthoDB" id="460810at2"/>
<dbReference type="Proteomes" id="UP000320055">
    <property type="component" value="Unassembled WGS sequence"/>
</dbReference>
<dbReference type="AlphaFoldDB" id="A0A563VMU1"/>
<gene>
    <name evidence="1" type="ORF">H1P_1640007</name>
</gene>
<proteinExistence type="predicted"/>
<dbReference type="Pfam" id="PF08865">
    <property type="entry name" value="DUF1830"/>
    <property type="match status" value="1"/>
</dbReference>
<name>A0A563VMU1_9CYAN</name>
<evidence type="ECO:0000313" key="1">
    <source>
        <dbReference type="EMBL" id="VEP12770.1"/>
    </source>
</evidence>
<organism evidence="1 2">
    <name type="scientific">Hyella patelloides LEGE 07179</name>
    <dbReference type="NCBI Taxonomy" id="945734"/>
    <lineage>
        <taxon>Bacteria</taxon>
        <taxon>Bacillati</taxon>
        <taxon>Cyanobacteriota</taxon>
        <taxon>Cyanophyceae</taxon>
        <taxon>Pleurocapsales</taxon>
        <taxon>Hyellaceae</taxon>
        <taxon>Hyella</taxon>
    </lineage>
</organism>
<evidence type="ECO:0008006" key="3">
    <source>
        <dbReference type="Google" id="ProtNLM"/>
    </source>
</evidence>
<evidence type="ECO:0000313" key="2">
    <source>
        <dbReference type="Proteomes" id="UP000320055"/>
    </source>
</evidence>
<sequence>MSQIIDPIPQGEGDSLLCSYVNATNQIQVARITNVPNWYFERVVFPGQRLVFEAISYGILEIHSGMMASAILSDRIPCNRLAIQENSRMFYSFSDESKSTTGGVAKSSPHQPTQLTQLKHHVPQLKFNVTTI</sequence>
<dbReference type="RefSeq" id="WP_144870844.1">
    <property type="nucleotide sequence ID" value="NZ_LR213915.1"/>
</dbReference>